<dbReference type="Gene3D" id="1.10.3720.10">
    <property type="entry name" value="MetI-like"/>
    <property type="match status" value="1"/>
</dbReference>
<dbReference type="CDD" id="cd06261">
    <property type="entry name" value="TM_PBP2"/>
    <property type="match status" value="1"/>
</dbReference>
<evidence type="ECO:0000256" key="6">
    <source>
        <dbReference type="ARBA" id="ARBA00023136"/>
    </source>
</evidence>
<evidence type="ECO:0000256" key="5">
    <source>
        <dbReference type="ARBA" id="ARBA00022989"/>
    </source>
</evidence>
<dbReference type="FunFam" id="1.10.3720.10:FF:000003">
    <property type="entry name" value="Aliphatic sulfonate ABC transporter permease"/>
    <property type="match status" value="1"/>
</dbReference>
<dbReference type="GO" id="GO:0005886">
    <property type="term" value="C:plasma membrane"/>
    <property type="evidence" value="ECO:0007669"/>
    <property type="project" value="UniProtKB-SubCell"/>
</dbReference>
<dbReference type="SUPFAM" id="SSF161098">
    <property type="entry name" value="MetI-like"/>
    <property type="match status" value="1"/>
</dbReference>
<keyword evidence="4 7" id="KW-0812">Transmembrane</keyword>
<protein>
    <submittedName>
        <fullName evidence="9">Alkanesulfonates transport system permease protein</fullName>
    </submittedName>
</protein>
<organism evidence="9 10">
    <name type="scientific">Clostridium tyrobutyricum DIVETGP</name>
    <dbReference type="NCBI Taxonomy" id="1408889"/>
    <lineage>
        <taxon>Bacteria</taxon>
        <taxon>Bacillati</taxon>
        <taxon>Bacillota</taxon>
        <taxon>Clostridia</taxon>
        <taxon>Eubacteriales</taxon>
        <taxon>Clostridiaceae</taxon>
        <taxon>Clostridium</taxon>
    </lineage>
</organism>
<evidence type="ECO:0000256" key="3">
    <source>
        <dbReference type="ARBA" id="ARBA00022475"/>
    </source>
</evidence>
<dbReference type="Pfam" id="PF00528">
    <property type="entry name" value="BPD_transp_1"/>
    <property type="match status" value="1"/>
</dbReference>
<evidence type="ECO:0000256" key="1">
    <source>
        <dbReference type="ARBA" id="ARBA00004651"/>
    </source>
</evidence>
<evidence type="ECO:0000256" key="2">
    <source>
        <dbReference type="ARBA" id="ARBA00022448"/>
    </source>
</evidence>
<evidence type="ECO:0000313" key="10">
    <source>
        <dbReference type="Proteomes" id="UP000019482"/>
    </source>
</evidence>
<dbReference type="AlphaFoldDB" id="W6N5D2"/>
<feature type="transmembrane region" description="Helical" evidence="7">
    <location>
        <begin position="142"/>
        <end position="161"/>
    </location>
</feature>
<gene>
    <name evidence="9" type="ORF">CTDIVETGP_0509</name>
</gene>
<accession>W6N5D2</accession>
<dbReference type="OrthoDB" id="9796361at2"/>
<feature type="transmembrane region" description="Helical" evidence="7">
    <location>
        <begin position="21"/>
        <end position="42"/>
    </location>
</feature>
<keyword evidence="2 7" id="KW-0813">Transport</keyword>
<keyword evidence="5 7" id="KW-1133">Transmembrane helix</keyword>
<keyword evidence="3" id="KW-1003">Cell membrane</keyword>
<feature type="transmembrane region" description="Helical" evidence="7">
    <location>
        <begin position="181"/>
        <end position="199"/>
    </location>
</feature>
<dbReference type="PANTHER" id="PTHR30151">
    <property type="entry name" value="ALKANE SULFONATE ABC TRANSPORTER-RELATED, MEMBRANE SUBUNIT"/>
    <property type="match status" value="1"/>
</dbReference>
<dbReference type="Proteomes" id="UP000019482">
    <property type="component" value="Unassembled WGS sequence"/>
</dbReference>
<feature type="transmembrane region" description="Helical" evidence="7">
    <location>
        <begin position="238"/>
        <end position="256"/>
    </location>
</feature>
<reference evidence="9 10" key="1">
    <citation type="journal article" date="2015" name="Genome Announc.">
        <title>Draft Genome Sequence of Clostridium tyrobutyricum Strain DIVETGP, Isolated from Cow's Milk for Grana Padano Production.</title>
        <authorList>
            <person name="Soggiu A."/>
            <person name="Piras C."/>
            <person name="Gaiarsa S."/>
            <person name="Sassera D."/>
            <person name="Roncada P."/>
            <person name="Bendixen E."/>
            <person name="Brasca M."/>
            <person name="Bonizzi L."/>
        </authorList>
    </citation>
    <scope>NUCLEOTIDE SEQUENCE [LARGE SCALE GENOMIC DNA]</scope>
    <source>
        <strain evidence="9 10">DIVETGP</strain>
    </source>
</reference>
<dbReference type="RefSeq" id="WP_017751564.1">
    <property type="nucleotide sequence ID" value="NZ_CBXI010000007.1"/>
</dbReference>
<dbReference type="InterPro" id="IPR000515">
    <property type="entry name" value="MetI-like"/>
</dbReference>
<evidence type="ECO:0000259" key="8">
    <source>
        <dbReference type="PROSITE" id="PS50928"/>
    </source>
</evidence>
<feature type="domain" description="ABC transmembrane type-1" evidence="8">
    <location>
        <begin position="76"/>
        <end position="256"/>
    </location>
</feature>
<evidence type="ECO:0000256" key="7">
    <source>
        <dbReference type="RuleBase" id="RU363032"/>
    </source>
</evidence>
<keyword evidence="10" id="KW-1185">Reference proteome</keyword>
<comment type="caution">
    <text evidence="9">The sequence shown here is derived from an EMBL/GenBank/DDBJ whole genome shotgun (WGS) entry which is preliminary data.</text>
</comment>
<comment type="subcellular location">
    <subcellularLocation>
        <location evidence="1 7">Cell membrane</location>
        <topology evidence="1 7">Multi-pass membrane protein</topology>
    </subcellularLocation>
</comment>
<sequence>MLMTKKLKSKNIKKSRNRINIISNYILMFLTPVFIIVIWQIYSSKGLINVSVLPSPSIIFSTILDLIKSGDLFRDLGISLLRVIKGYAFGCILGITLGTLLGLSKKLDKALVILIGVLRPIPVIAWVPVLILWLGIGETSKVIVICIGTFWPVLLNTIHGIKSVNKKYLEVGNILEKRRLIILTKIIFPSALPEIFTGLRIGIGSAWMSVVGAELIAASSGIGYLISYARELSQPDVMLVGVFSIGIIGLLIDTLIKIVERRVLKWNVNSQD</sequence>
<feature type="transmembrane region" description="Helical" evidence="7">
    <location>
        <begin position="110"/>
        <end position="135"/>
    </location>
</feature>
<feature type="transmembrane region" description="Helical" evidence="7">
    <location>
        <begin position="87"/>
        <end position="104"/>
    </location>
</feature>
<evidence type="ECO:0000313" key="9">
    <source>
        <dbReference type="EMBL" id="CDL90439.1"/>
    </source>
</evidence>
<name>W6N5D2_CLOTY</name>
<dbReference type="GeneID" id="29419270"/>
<dbReference type="PROSITE" id="PS50928">
    <property type="entry name" value="ABC_TM1"/>
    <property type="match status" value="1"/>
</dbReference>
<comment type="similarity">
    <text evidence="7">Belongs to the binding-protein-dependent transport system permease family.</text>
</comment>
<proteinExistence type="inferred from homology"/>
<dbReference type="GO" id="GO:0042918">
    <property type="term" value="P:alkanesulfonate transmembrane transport"/>
    <property type="evidence" value="ECO:0007669"/>
    <property type="project" value="UniProtKB-ARBA"/>
</dbReference>
<dbReference type="EMBL" id="CBXI010000007">
    <property type="protein sequence ID" value="CDL90439.1"/>
    <property type="molecule type" value="Genomic_DNA"/>
</dbReference>
<dbReference type="PANTHER" id="PTHR30151:SF0">
    <property type="entry name" value="ABC TRANSPORTER PERMEASE PROTEIN MJ0413-RELATED"/>
    <property type="match status" value="1"/>
</dbReference>
<keyword evidence="6 7" id="KW-0472">Membrane</keyword>
<evidence type="ECO:0000256" key="4">
    <source>
        <dbReference type="ARBA" id="ARBA00022692"/>
    </source>
</evidence>
<dbReference type="InterPro" id="IPR035906">
    <property type="entry name" value="MetI-like_sf"/>
</dbReference>